<dbReference type="EMBL" id="JAAKZG010000004">
    <property type="protein sequence ID" value="NGN41705.1"/>
    <property type="molecule type" value="Genomic_DNA"/>
</dbReference>
<dbReference type="RefSeq" id="WP_165117378.1">
    <property type="nucleotide sequence ID" value="NZ_JAAKZG010000004.1"/>
</dbReference>
<evidence type="ECO:0000313" key="3">
    <source>
        <dbReference type="EMBL" id="NGN41705.1"/>
    </source>
</evidence>
<keyword evidence="4" id="KW-1185">Reference proteome</keyword>
<dbReference type="GO" id="GO:0006635">
    <property type="term" value="P:fatty acid beta-oxidation"/>
    <property type="evidence" value="ECO:0007669"/>
    <property type="project" value="TreeGrafter"/>
</dbReference>
<dbReference type="Proteomes" id="UP000481252">
    <property type="component" value="Unassembled WGS sequence"/>
</dbReference>
<dbReference type="GO" id="GO:0016829">
    <property type="term" value="F:lyase activity"/>
    <property type="evidence" value="ECO:0007669"/>
    <property type="project" value="UniProtKB-KW"/>
</dbReference>
<organism evidence="3 4">
    <name type="scientific">Mesorhizobium zhangyense</name>
    <dbReference type="NCBI Taxonomy" id="1776730"/>
    <lineage>
        <taxon>Bacteria</taxon>
        <taxon>Pseudomonadati</taxon>
        <taxon>Pseudomonadota</taxon>
        <taxon>Alphaproteobacteria</taxon>
        <taxon>Hyphomicrobiales</taxon>
        <taxon>Phyllobacteriaceae</taxon>
        <taxon>Mesorhizobium</taxon>
    </lineage>
</organism>
<dbReference type="CDD" id="cd06558">
    <property type="entry name" value="crotonase-like"/>
    <property type="match status" value="1"/>
</dbReference>
<dbReference type="Gene3D" id="3.90.226.10">
    <property type="entry name" value="2-enoyl-CoA Hydratase, Chain A, domain 1"/>
    <property type="match status" value="1"/>
</dbReference>
<gene>
    <name evidence="3" type="ORF">G6N74_11550</name>
</gene>
<dbReference type="Gene3D" id="1.10.12.10">
    <property type="entry name" value="Lyase 2-enoyl-coa Hydratase, Chain A, domain 2"/>
    <property type="match status" value="1"/>
</dbReference>
<dbReference type="PANTHER" id="PTHR11941">
    <property type="entry name" value="ENOYL-COA HYDRATASE-RELATED"/>
    <property type="match status" value="1"/>
</dbReference>
<sequence>MAVDYSGYKFFIFEQDGRTMTVTMNRPEALNAMTAEMHEESSRIFYDLGMDHSIDVVIFTGAGKAFSAGGDIVGMKKMYEDTEMFDRSINEAKKVVFGILDCEKVIICKMNGDAVGLGATMALFCDIIFAADHARIGDPHVRVGLAAGDGGAVIWPQAIGYARAKEYLLTGDLINAKDAAAMGLINYAVPADELDARVDAFAKKIGSGAMKSIKYTKTAINIGLKQLAHSMMDTCMAYEALTNRSQDHLEAINAFSEKRKPKFNGL</sequence>
<dbReference type="AlphaFoldDB" id="A0A7C9V616"/>
<name>A0A7C9V616_9HYPH</name>
<dbReference type="SUPFAM" id="SSF52096">
    <property type="entry name" value="ClpP/crotonase"/>
    <property type="match status" value="1"/>
</dbReference>
<dbReference type="PANTHER" id="PTHR11941:SF54">
    <property type="entry name" value="ENOYL-COA HYDRATASE, MITOCHONDRIAL"/>
    <property type="match status" value="1"/>
</dbReference>
<dbReference type="Pfam" id="PF00378">
    <property type="entry name" value="ECH_1"/>
    <property type="match status" value="1"/>
</dbReference>
<evidence type="ECO:0000256" key="1">
    <source>
        <dbReference type="ARBA" id="ARBA00005254"/>
    </source>
</evidence>
<accession>A0A7C9V616</accession>
<reference evidence="3 4" key="1">
    <citation type="submission" date="2020-02" db="EMBL/GenBank/DDBJ databases">
        <title>Genome sequence of the type strain CGMCC 1.15528 of Mesorhizobium zhangyense.</title>
        <authorList>
            <person name="Gao J."/>
            <person name="Sun J."/>
        </authorList>
    </citation>
    <scope>NUCLEOTIDE SEQUENCE [LARGE SCALE GENOMIC DNA]</scope>
    <source>
        <strain evidence="3 4">CGMCC 1.15528</strain>
    </source>
</reference>
<dbReference type="GO" id="GO:0016853">
    <property type="term" value="F:isomerase activity"/>
    <property type="evidence" value="ECO:0007669"/>
    <property type="project" value="UniProtKB-KW"/>
</dbReference>
<keyword evidence="2" id="KW-0456">Lyase</keyword>
<protein>
    <submittedName>
        <fullName evidence="3">Enoyl-CoA hydratase/isomerase family protein</fullName>
    </submittedName>
</protein>
<dbReference type="InterPro" id="IPR014748">
    <property type="entry name" value="Enoyl-CoA_hydra_C"/>
</dbReference>
<comment type="caution">
    <text evidence="3">The sequence shown here is derived from an EMBL/GenBank/DDBJ whole genome shotgun (WGS) entry which is preliminary data.</text>
</comment>
<evidence type="ECO:0000313" key="4">
    <source>
        <dbReference type="Proteomes" id="UP000481252"/>
    </source>
</evidence>
<comment type="similarity">
    <text evidence="1">Belongs to the enoyl-CoA hydratase/isomerase family.</text>
</comment>
<dbReference type="InterPro" id="IPR001753">
    <property type="entry name" value="Enoyl-CoA_hydra/iso"/>
</dbReference>
<proteinExistence type="inferred from homology"/>
<keyword evidence="3" id="KW-0413">Isomerase</keyword>
<evidence type="ECO:0000256" key="2">
    <source>
        <dbReference type="ARBA" id="ARBA00023239"/>
    </source>
</evidence>
<dbReference type="InterPro" id="IPR029045">
    <property type="entry name" value="ClpP/crotonase-like_dom_sf"/>
</dbReference>